<evidence type="ECO:0000313" key="2">
    <source>
        <dbReference type="Proteomes" id="UP000580568"/>
    </source>
</evidence>
<comment type="caution">
    <text evidence="1">The sequence shown here is derived from an EMBL/GenBank/DDBJ whole genome shotgun (WGS) entry which is preliminary data.</text>
</comment>
<dbReference type="InterPro" id="IPR036866">
    <property type="entry name" value="RibonucZ/Hydroxyglut_hydro"/>
</dbReference>
<sequence length="244" mass="28026">MNKFNVKINYLYNSGFSVETENYLLIFDYFKDTVDSCIKNRTTGAISEEDLNISKKLIVFSSHSHADHFNPVILEWEGIRSDISYVLSSDIQPNSNSKNINIISAYETLNIQGVEIKAFGSTDLGISFLVKVDGTNIFHSGDLNWWYWWDDEESDIKEAEQMFKAEISKIKANNIDIALFPVDPRLEHNYCVGGEYFIKELSPKIFIPMHFGEDYATTTKFKEKVASLPVDVKEIKHRGQELQL</sequence>
<reference evidence="1 2" key="1">
    <citation type="submission" date="2020-07" db="EMBL/GenBank/DDBJ databases">
        <title>A new beta-1,3-glucan-decomposing anaerobic bacterium isolated from anoxic soil subjected to biological soil disinfestation.</title>
        <authorList>
            <person name="Ueki A."/>
            <person name="Tonouchi A."/>
        </authorList>
    </citation>
    <scope>NUCLEOTIDE SEQUENCE [LARGE SCALE GENOMIC DNA]</scope>
    <source>
        <strain evidence="1 2">TW1</strain>
    </source>
</reference>
<keyword evidence="2" id="KW-1185">Reference proteome</keyword>
<dbReference type="SUPFAM" id="SSF56281">
    <property type="entry name" value="Metallo-hydrolase/oxidoreductase"/>
    <property type="match status" value="1"/>
</dbReference>
<accession>A0A6V8SNE0</accession>
<gene>
    <name evidence="1" type="ORF">bsdtw1_04529</name>
</gene>
<proteinExistence type="predicted"/>
<protein>
    <recommendedName>
        <fullName evidence="3">L-ascorbate metabolism protein UlaG, beta-lactamase superfamily</fullName>
    </recommendedName>
</protein>
<dbReference type="PANTHER" id="PTHR42967:SF1">
    <property type="entry name" value="MBL FOLD METALLO-HYDROLASE"/>
    <property type="match status" value="1"/>
</dbReference>
<evidence type="ECO:0000313" key="1">
    <source>
        <dbReference type="EMBL" id="GFP78311.1"/>
    </source>
</evidence>
<dbReference type="AlphaFoldDB" id="A0A6V8SNE0"/>
<dbReference type="Pfam" id="PF13483">
    <property type="entry name" value="Lactamase_B_3"/>
    <property type="match status" value="1"/>
</dbReference>
<dbReference type="PANTHER" id="PTHR42967">
    <property type="entry name" value="METAL DEPENDENT HYDROLASE"/>
    <property type="match status" value="1"/>
</dbReference>
<organism evidence="1 2">
    <name type="scientific">Clostridium fungisolvens</name>
    <dbReference type="NCBI Taxonomy" id="1604897"/>
    <lineage>
        <taxon>Bacteria</taxon>
        <taxon>Bacillati</taxon>
        <taxon>Bacillota</taxon>
        <taxon>Clostridia</taxon>
        <taxon>Eubacteriales</taxon>
        <taxon>Clostridiaceae</taxon>
        <taxon>Clostridium</taxon>
    </lineage>
</organism>
<evidence type="ECO:0008006" key="3">
    <source>
        <dbReference type="Google" id="ProtNLM"/>
    </source>
</evidence>
<dbReference type="Gene3D" id="3.60.15.10">
    <property type="entry name" value="Ribonuclease Z/Hydroxyacylglutathione hydrolase-like"/>
    <property type="match status" value="1"/>
</dbReference>
<dbReference type="EMBL" id="BLZR01000001">
    <property type="protein sequence ID" value="GFP78311.1"/>
    <property type="molecule type" value="Genomic_DNA"/>
</dbReference>
<name>A0A6V8SNE0_9CLOT</name>
<dbReference type="Proteomes" id="UP000580568">
    <property type="component" value="Unassembled WGS sequence"/>
</dbReference>
<dbReference type="RefSeq" id="WP_183279613.1">
    <property type="nucleotide sequence ID" value="NZ_BLZR01000001.1"/>
</dbReference>